<keyword evidence="6" id="KW-0547">Nucleotide-binding</keyword>
<evidence type="ECO:0000256" key="14">
    <source>
        <dbReference type="ARBA" id="ARBA00048477"/>
    </source>
</evidence>
<comment type="subcellular location">
    <subcellularLocation>
        <location evidence="2">Mitochondrion</location>
    </subcellularLocation>
</comment>
<keyword evidence="8" id="KW-0067">ATP-binding</keyword>
<keyword evidence="9" id="KW-0460">Magnesium</keyword>
<evidence type="ECO:0000259" key="17">
    <source>
        <dbReference type="Pfam" id="PF13193"/>
    </source>
</evidence>
<evidence type="ECO:0000313" key="18">
    <source>
        <dbReference type="EMBL" id="KAF5904506.1"/>
    </source>
</evidence>
<keyword evidence="19" id="KW-1185">Reference proteome</keyword>
<dbReference type="Pfam" id="PF00501">
    <property type="entry name" value="AMP-binding"/>
    <property type="match status" value="1"/>
</dbReference>
<keyword evidence="7" id="KW-0276">Fatty acid metabolism</keyword>
<evidence type="ECO:0000256" key="7">
    <source>
        <dbReference type="ARBA" id="ARBA00022832"/>
    </source>
</evidence>
<dbReference type="InterPro" id="IPR042099">
    <property type="entry name" value="ANL_N_sf"/>
</dbReference>
<evidence type="ECO:0000256" key="5">
    <source>
        <dbReference type="ARBA" id="ARBA00022723"/>
    </source>
</evidence>
<evidence type="ECO:0000256" key="9">
    <source>
        <dbReference type="ARBA" id="ARBA00022842"/>
    </source>
</evidence>
<dbReference type="GO" id="GO:0006633">
    <property type="term" value="P:fatty acid biosynthetic process"/>
    <property type="evidence" value="ECO:0007669"/>
    <property type="project" value="TreeGrafter"/>
</dbReference>
<dbReference type="InterPro" id="IPR020845">
    <property type="entry name" value="AMP-binding_CS"/>
</dbReference>
<evidence type="ECO:0000256" key="13">
    <source>
        <dbReference type="ARBA" id="ARBA00039009"/>
    </source>
</evidence>
<dbReference type="GO" id="GO:0005524">
    <property type="term" value="F:ATP binding"/>
    <property type="evidence" value="ECO:0007669"/>
    <property type="project" value="UniProtKB-KW"/>
</dbReference>
<sequence>MRLLAVSGRVFLTQACTRLNPGSGVVCLPQARRYKTSRPKNFTDYQSLIAKPKPRTPPLFNFAKDVLDVWESREKAGEKSSWPALWWVNDQHEEIRWSFEELGFYSRKLSNVLVGECGLVRGDRVLLILPRVTEWWLVNIACLRTGTVLIPGTSQLTARDILHRLQVSQAKCLITDESMASLMEAVTPQCPTLTSKLLLSDKGRPGWGNLSAMIGRASAEYVCVDTRSDEPMTIFFTSGTTGSPKMTVHSHCSYGLGLTVNGRYWLDLTDGDVFWNTSDTGWAKSAWSSVFAPWTQGACVFIHHMPRFDTNTVLKTLCRYPITTFCTAPTAYRMLVQEEPSRFQFQALEHCLCAGEPINPEVMSKWRELTGLDIYEGYGQTETVLIAGTFKGMEIRPGSFGKASPVYDVQVVNEEGNIVARGTEGNLAIRVKPDRPFSLFTEYLGEPEKTAECFRGDFYLTGDRGMMDQDGYLWFVGRADDVILSAGYRIGPFEVENALIEHEAVAESAVVSSPDPIRGEVVKAFVVLTSQHKHRDQNELITQLQTHVKNITAPYKYPRKIEFVDQLPKTVSVIFLSQSTMAWPCISRVCCLAQFWNQFDKSDLSVPLTIQNYSDIADQEIRSVTGNVPAERGQKRAHATPEHRDSPALQDGGGNRVSRRRAEPSYKPREDAPFTSVTQYKQDYKPWPIPKKDNFPWISNGVGKSSPAKQQQQQARAGKEERASRQRHAQSEAAKTSSYREEYRPWAGVQPSKPVQKRPTFLGVVTTDPPPETSYQAAFSADSHRHGEVSVPDMTACIQPSVTEMAGRPEVNPKPE</sequence>
<feature type="compositionally biased region" description="Basic and acidic residues" evidence="15">
    <location>
        <begin position="660"/>
        <end position="672"/>
    </location>
</feature>
<accession>A0A8J4UDV4</accession>
<keyword evidence="4" id="KW-0436">Ligase</keyword>
<feature type="non-terminal residue" evidence="18">
    <location>
        <position position="816"/>
    </location>
</feature>
<protein>
    <recommendedName>
        <fullName evidence="13">medium-chain acyl-CoA ligase</fullName>
        <ecNumber evidence="13">6.2.1.2</ecNumber>
    </recommendedName>
</protein>
<dbReference type="EMBL" id="QNUK01000056">
    <property type="protein sequence ID" value="KAF5904506.1"/>
    <property type="molecule type" value="Genomic_DNA"/>
</dbReference>
<evidence type="ECO:0000256" key="1">
    <source>
        <dbReference type="ARBA" id="ARBA00001936"/>
    </source>
</evidence>
<comment type="similarity">
    <text evidence="3">Belongs to the ATP-dependent AMP-binding enzyme family.</text>
</comment>
<dbReference type="Gene3D" id="3.40.50.12780">
    <property type="entry name" value="N-terminal domain of ligase-like"/>
    <property type="match status" value="1"/>
</dbReference>
<dbReference type="InterPro" id="IPR051087">
    <property type="entry name" value="Mitochondrial_ACSM"/>
</dbReference>
<evidence type="ECO:0000256" key="2">
    <source>
        <dbReference type="ARBA" id="ARBA00004173"/>
    </source>
</evidence>
<dbReference type="FunFam" id="3.30.300.30:FF:000005">
    <property type="entry name" value="Acyl-coenzyme A synthetase ACSM5, mitochondrial"/>
    <property type="match status" value="1"/>
</dbReference>
<dbReference type="InterPro" id="IPR000873">
    <property type="entry name" value="AMP-dep_synth/lig_dom"/>
</dbReference>
<dbReference type="Pfam" id="PF13193">
    <property type="entry name" value="AMP-binding_C"/>
    <property type="match status" value="1"/>
</dbReference>
<dbReference type="GO" id="GO:0046872">
    <property type="term" value="F:metal ion binding"/>
    <property type="evidence" value="ECO:0007669"/>
    <property type="project" value="UniProtKB-KW"/>
</dbReference>
<comment type="cofactor">
    <cofactor evidence="1">
        <name>Mn(2+)</name>
        <dbReference type="ChEBI" id="CHEBI:29035"/>
    </cofactor>
</comment>
<dbReference type="SUPFAM" id="SSF56801">
    <property type="entry name" value="Acetyl-CoA synthetase-like"/>
    <property type="match status" value="1"/>
</dbReference>
<organism evidence="18 19">
    <name type="scientific">Clarias magur</name>
    <name type="common">Asian catfish</name>
    <name type="synonym">Macropteronotus magur</name>
    <dbReference type="NCBI Taxonomy" id="1594786"/>
    <lineage>
        <taxon>Eukaryota</taxon>
        <taxon>Metazoa</taxon>
        <taxon>Chordata</taxon>
        <taxon>Craniata</taxon>
        <taxon>Vertebrata</taxon>
        <taxon>Euteleostomi</taxon>
        <taxon>Actinopterygii</taxon>
        <taxon>Neopterygii</taxon>
        <taxon>Teleostei</taxon>
        <taxon>Ostariophysi</taxon>
        <taxon>Siluriformes</taxon>
        <taxon>Clariidae</taxon>
        <taxon>Clarias</taxon>
    </lineage>
</organism>
<dbReference type="GO" id="GO:0006637">
    <property type="term" value="P:acyl-CoA metabolic process"/>
    <property type="evidence" value="ECO:0007669"/>
    <property type="project" value="TreeGrafter"/>
</dbReference>
<comment type="catalytic activity">
    <reaction evidence="14">
        <text>a medium-chain fatty acid + ATP + CoA = a medium-chain fatty acyl-CoA + AMP + diphosphate</text>
        <dbReference type="Rhea" id="RHEA:48340"/>
        <dbReference type="ChEBI" id="CHEBI:30616"/>
        <dbReference type="ChEBI" id="CHEBI:33019"/>
        <dbReference type="ChEBI" id="CHEBI:57287"/>
        <dbReference type="ChEBI" id="CHEBI:59558"/>
        <dbReference type="ChEBI" id="CHEBI:90546"/>
        <dbReference type="ChEBI" id="CHEBI:456215"/>
        <dbReference type="EC" id="6.2.1.2"/>
    </reaction>
    <physiologicalReaction direction="left-to-right" evidence="14">
        <dbReference type="Rhea" id="RHEA:48341"/>
    </physiologicalReaction>
</comment>
<evidence type="ECO:0000256" key="8">
    <source>
        <dbReference type="ARBA" id="ARBA00022840"/>
    </source>
</evidence>
<dbReference type="EC" id="6.2.1.2" evidence="13"/>
<reference evidence="18" key="1">
    <citation type="submission" date="2020-07" db="EMBL/GenBank/DDBJ databases">
        <title>Clarias magur genome sequencing, assembly and annotation.</title>
        <authorList>
            <person name="Kushwaha B."/>
            <person name="Kumar R."/>
            <person name="Das P."/>
            <person name="Joshi C.G."/>
            <person name="Kumar D."/>
            <person name="Nagpure N.S."/>
            <person name="Pandey M."/>
            <person name="Agarwal S."/>
            <person name="Srivastava S."/>
            <person name="Singh M."/>
            <person name="Sahoo L."/>
            <person name="Jayasankar P."/>
            <person name="Meher P.K."/>
            <person name="Koringa P.G."/>
            <person name="Iquebal M.A."/>
            <person name="Das S.P."/>
            <person name="Bit A."/>
            <person name="Patnaik S."/>
            <person name="Patel N."/>
            <person name="Shah T.M."/>
            <person name="Hinsu A."/>
            <person name="Jena J.K."/>
        </authorList>
    </citation>
    <scope>NUCLEOTIDE SEQUENCE</scope>
    <source>
        <strain evidence="18">CIFAMagur01</strain>
        <tissue evidence="18">Testis</tissue>
    </source>
</reference>
<dbReference type="Proteomes" id="UP000727407">
    <property type="component" value="Unassembled WGS sequence"/>
</dbReference>
<evidence type="ECO:0000259" key="16">
    <source>
        <dbReference type="Pfam" id="PF00501"/>
    </source>
</evidence>
<dbReference type="GO" id="GO:0031956">
    <property type="term" value="F:medium-chain fatty acid-CoA ligase activity"/>
    <property type="evidence" value="ECO:0007669"/>
    <property type="project" value="UniProtKB-EC"/>
</dbReference>
<evidence type="ECO:0000256" key="11">
    <source>
        <dbReference type="ARBA" id="ARBA00023098"/>
    </source>
</evidence>
<evidence type="ECO:0000313" key="19">
    <source>
        <dbReference type="Proteomes" id="UP000727407"/>
    </source>
</evidence>
<keyword evidence="12" id="KW-0496">Mitochondrion</keyword>
<gene>
    <name evidence="18" type="primary">acsm3</name>
    <name evidence="18" type="ORF">DAT39_005831</name>
</gene>
<evidence type="ECO:0000256" key="12">
    <source>
        <dbReference type="ARBA" id="ARBA00023128"/>
    </source>
</evidence>
<comment type="caution">
    <text evidence="18">The sequence shown here is derived from an EMBL/GenBank/DDBJ whole genome shotgun (WGS) entry which is preliminary data.</text>
</comment>
<dbReference type="Gene3D" id="3.30.300.30">
    <property type="match status" value="1"/>
</dbReference>
<dbReference type="InterPro" id="IPR025110">
    <property type="entry name" value="AMP-bd_C"/>
</dbReference>
<dbReference type="PANTHER" id="PTHR43605">
    <property type="entry name" value="ACYL-COENZYME A SYNTHETASE"/>
    <property type="match status" value="1"/>
</dbReference>
<keyword evidence="11" id="KW-0443">Lipid metabolism</keyword>
<name>A0A8J4UDV4_CLAMG</name>
<evidence type="ECO:0000256" key="6">
    <source>
        <dbReference type="ARBA" id="ARBA00022741"/>
    </source>
</evidence>
<proteinExistence type="inferred from homology"/>
<dbReference type="PROSITE" id="PS00455">
    <property type="entry name" value="AMP_BINDING"/>
    <property type="match status" value="1"/>
</dbReference>
<feature type="domain" description="AMP-dependent synthetase/ligase" evidence="16">
    <location>
        <begin position="74"/>
        <end position="430"/>
    </location>
</feature>
<evidence type="ECO:0000256" key="3">
    <source>
        <dbReference type="ARBA" id="ARBA00006432"/>
    </source>
</evidence>
<evidence type="ECO:0000256" key="10">
    <source>
        <dbReference type="ARBA" id="ARBA00022946"/>
    </source>
</evidence>
<evidence type="ECO:0000256" key="4">
    <source>
        <dbReference type="ARBA" id="ARBA00022598"/>
    </source>
</evidence>
<dbReference type="FunFam" id="3.40.50.12780:FF:000007">
    <property type="entry name" value="Acyl-coenzyme A synthetase ACSM2A, mitochondrial"/>
    <property type="match status" value="1"/>
</dbReference>
<feature type="region of interest" description="Disordered" evidence="15">
    <location>
        <begin position="626"/>
        <end position="787"/>
    </location>
</feature>
<evidence type="ECO:0000256" key="15">
    <source>
        <dbReference type="SAM" id="MobiDB-lite"/>
    </source>
</evidence>
<dbReference type="OrthoDB" id="6614653at2759"/>
<keyword evidence="10" id="KW-0809">Transit peptide</keyword>
<keyword evidence="5" id="KW-0479">Metal-binding</keyword>
<feature type="domain" description="AMP-binding enzyme C-terminal" evidence="17">
    <location>
        <begin position="494"/>
        <end position="572"/>
    </location>
</feature>
<dbReference type="PANTHER" id="PTHR43605:SF10">
    <property type="entry name" value="ACYL-COA SYNTHETASE MEDIUM CHAIN FAMILY MEMBER 3"/>
    <property type="match status" value="1"/>
</dbReference>
<dbReference type="GO" id="GO:0005759">
    <property type="term" value="C:mitochondrial matrix"/>
    <property type="evidence" value="ECO:0007669"/>
    <property type="project" value="TreeGrafter"/>
</dbReference>
<dbReference type="GO" id="GO:0004321">
    <property type="term" value="F:fatty-acyl-CoA synthase activity"/>
    <property type="evidence" value="ECO:0007669"/>
    <property type="project" value="TreeGrafter"/>
</dbReference>
<dbReference type="InterPro" id="IPR045851">
    <property type="entry name" value="AMP-bd_C_sf"/>
</dbReference>
<dbReference type="AlphaFoldDB" id="A0A8J4UDV4"/>